<evidence type="ECO:0000259" key="2">
    <source>
        <dbReference type="Pfam" id="PF18962"/>
    </source>
</evidence>
<feature type="non-terminal residue" evidence="3">
    <location>
        <position position="1"/>
    </location>
</feature>
<comment type="caution">
    <text evidence="3">The sequence shown here is derived from an EMBL/GenBank/DDBJ whole genome shotgun (WGS) entry which is preliminary data.</text>
</comment>
<reference evidence="3 4" key="1">
    <citation type="submission" date="2020-07" db="EMBL/GenBank/DDBJ databases">
        <title>Bacterium isolated from marine sediment.</title>
        <authorList>
            <person name="Shang D."/>
            <person name="Du Z.-J."/>
        </authorList>
    </citation>
    <scope>NUCLEOTIDE SEQUENCE [LARGE SCALE GENOMIC DNA]</scope>
    <source>
        <strain evidence="3 4">S7007</strain>
    </source>
</reference>
<accession>A0A839AMF5</accession>
<dbReference type="InterPro" id="IPR026444">
    <property type="entry name" value="Secre_tail"/>
</dbReference>
<dbReference type="Pfam" id="PF18962">
    <property type="entry name" value="Por_Secre_tail"/>
    <property type="match status" value="1"/>
</dbReference>
<dbReference type="InterPro" id="IPR025667">
    <property type="entry name" value="SprB_repeat"/>
</dbReference>
<feature type="domain" description="Secretion system C-terminal sorting" evidence="2">
    <location>
        <begin position="425"/>
        <end position="499"/>
    </location>
</feature>
<gene>
    <name evidence="3" type="ORF">H3Z83_06990</name>
</gene>
<organism evidence="3 4">
    <name type="scientific">Tenacibaculum pelagium</name>
    <dbReference type="NCBI Taxonomy" id="2759527"/>
    <lineage>
        <taxon>Bacteria</taxon>
        <taxon>Pseudomonadati</taxon>
        <taxon>Bacteroidota</taxon>
        <taxon>Flavobacteriia</taxon>
        <taxon>Flavobacteriales</taxon>
        <taxon>Flavobacteriaceae</taxon>
        <taxon>Tenacibaculum</taxon>
    </lineage>
</organism>
<dbReference type="RefSeq" id="WP_182124766.1">
    <property type="nucleotide sequence ID" value="NZ_JACGLS010000002.1"/>
</dbReference>
<evidence type="ECO:0000313" key="3">
    <source>
        <dbReference type="EMBL" id="MBA6156265.1"/>
    </source>
</evidence>
<dbReference type="Gene3D" id="2.60.40.740">
    <property type="match status" value="2"/>
</dbReference>
<name>A0A839AMF5_9FLAO</name>
<keyword evidence="1" id="KW-0732">Signal</keyword>
<keyword evidence="4" id="KW-1185">Reference proteome</keyword>
<dbReference type="EMBL" id="JACGLS010000002">
    <property type="protein sequence ID" value="MBA6156265.1"/>
    <property type="molecule type" value="Genomic_DNA"/>
</dbReference>
<evidence type="ECO:0000313" key="4">
    <source>
        <dbReference type="Proteomes" id="UP000563906"/>
    </source>
</evidence>
<sequence>LSFVYEVEQPDELEVSIEEKSIISCQGSNDGVLQAKPIGGVLPYKYEWYKEGSTVLLGDESELASLENGVYYVKIIDANNNKVSSSRYTLTEPELLELFLESDYVLCGTGNDWTIESIVKGGTAPYTYLWSTGTNTVSLQGVKAGSYMLTVVDANGCKVTSEKILTPPSPIIINDVDITNPTCYQGNDGKIKILVEGGTPTYEYIWSNGLKGSSIGGISAGEYEVLIRDSKGCTYSKSFEIKNPEELKLDLGEDVTLCKDQSYILDATLEKGVKYEWTSSNGFSSTNSEVEITDEGIYKVIVTTGLGCIVTDEIEIKQSDAEVSANYLVSSQVYTNESFVLVNVSDPKPEEVTWIFPEKAKVIIENNNYAEILIEEEGEYEVTLISKVGDCEEYITKRVLVLEKTIEEEEEENLSNNQVLSSILLYPNPSSGEFNLDIELKNINTINVKIYRLNSTMVLQKEYSGKDIYELDYNLSLVSGVYFALIETKEERIIKKIVIR</sequence>
<proteinExistence type="predicted"/>
<protein>
    <submittedName>
        <fullName evidence="3">T9SS type A sorting domain-containing protein</fullName>
    </submittedName>
</protein>
<dbReference type="NCBIfam" id="TIGR04183">
    <property type="entry name" value="Por_Secre_tail"/>
    <property type="match status" value="1"/>
</dbReference>
<dbReference type="Pfam" id="PF13573">
    <property type="entry name" value="SprB"/>
    <property type="match status" value="2"/>
</dbReference>
<evidence type="ECO:0000256" key="1">
    <source>
        <dbReference type="ARBA" id="ARBA00022729"/>
    </source>
</evidence>
<dbReference type="AlphaFoldDB" id="A0A839AMF5"/>
<dbReference type="Proteomes" id="UP000563906">
    <property type="component" value="Unassembled WGS sequence"/>
</dbReference>